<proteinExistence type="predicted"/>
<protein>
    <submittedName>
        <fullName evidence="2">Uncharacterized protein</fullName>
    </submittedName>
</protein>
<keyword evidence="1" id="KW-0472">Membrane</keyword>
<organism evidence="2">
    <name type="scientific">marine sediment metagenome</name>
    <dbReference type="NCBI Taxonomy" id="412755"/>
    <lineage>
        <taxon>unclassified sequences</taxon>
        <taxon>metagenomes</taxon>
        <taxon>ecological metagenomes</taxon>
    </lineage>
</organism>
<reference evidence="2" key="1">
    <citation type="journal article" date="2014" name="Front. Microbiol.">
        <title>High frequency of phylogenetically diverse reductive dehalogenase-homologous genes in deep subseafloor sedimentary metagenomes.</title>
        <authorList>
            <person name="Kawai M."/>
            <person name="Futagami T."/>
            <person name="Toyoda A."/>
            <person name="Takaki Y."/>
            <person name="Nishi S."/>
            <person name="Hori S."/>
            <person name="Arai W."/>
            <person name="Tsubouchi T."/>
            <person name="Morono Y."/>
            <person name="Uchiyama I."/>
            <person name="Ito T."/>
            <person name="Fujiyama A."/>
            <person name="Inagaki F."/>
            <person name="Takami H."/>
        </authorList>
    </citation>
    <scope>NUCLEOTIDE SEQUENCE</scope>
    <source>
        <strain evidence="2">Expedition CK06-06</strain>
    </source>
</reference>
<sequence>MTERSEKRRSKTWIIVAVIIVILLVLCGCIAVVA</sequence>
<keyword evidence="1" id="KW-1133">Transmembrane helix</keyword>
<comment type="caution">
    <text evidence="2">The sequence shown here is derived from an EMBL/GenBank/DDBJ whole genome shotgun (WGS) entry which is preliminary data.</text>
</comment>
<evidence type="ECO:0000313" key="2">
    <source>
        <dbReference type="EMBL" id="GAG36248.1"/>
    </source>
</evidence>
<feature type="transmembrane region" description="Helical" evidence="1">
    <location>
        <begin position="12"/>
        <end position="33"/>
    </location>
</feature>
<dbReference type="EMBL" id="BARS01049745">
    <property type="protein sequence ID" value="GAG36248.1"/>
    <property type="molecule type" value="Genomic_DNA"/>
</dbReference>
<dbReference type="AlphaFoldDB" id="X0XHV5"/>
<gene>
    <name evidence="2" type="ORF">S01H1_74356</name>
</gene>
<dbReference type="PROSITE" id="PS51257">
    <property type="entry name" value="PROKAR_LIPOPROTEIN"/>
    <property type="match status" value="1"/>
</dbReference>
<name>X0XHV5_9ZZZZ</name>
<accession>X0XHV5</accession>
<keyword evidence="1" id="KW-0812">Transmembrane</keyword>
<feature type="non-terminal residue" evidence="2">
    <location>
        <position position="34"/>
    </location>
</feature>
<evidence type="ECO:0000256" key="1">
    <source>
        <dbReference type="SAM" id="Phobius"/>
    </source>
</evidence>